<dbReference type="AlphaFoldDB" id="A0A556RS59"/>
<comment type="caution">
    <text evidence="1">The sequence shown here is derived from an EMBL/GenBank/DDBJ whole genome shotgun (WGS) entry which is preliminary data.</text>
</comment>
<name>A0A556RS59_9GAMM</name>
<reference evidence="1 2" key="1">
    <citation type="submission" date="2019-07" db="EMBL/GenBank/DDBJ databases">
        <title>Gilliamella genomes.</title>
        <authorList>
            <person name="Zheng H."/>
        </authorList>
    </citation>
    <scope>NUCLEOTIDE SEQUENCE [LARGE SCALE GENOMIC DNA]</scope>
    <source>
        <strain evidence="1 2">W8131</strain>
    </source>
</reference>
<organism evidence="1 2">
    <name type="scientific">Gilliamella apicola</name>
    <dbReference type="NCBI Taxonomy" id="1196095"/>
    <lineage>
        <taxon>Bacteria</taxon>
        <taxon>Pseudomonadati</taxon>
        <taxon>Pseudomonadota</taxon>
        <taxon>Gammaproteobacteria</taxon>
        <taxon>Orbales</taxon>
        <taxon>Orbaceae</taxon>
        <taxon>Gilliamella</taxon>
    </lineage>
</organism>
<evidence type="ECO:0000313" key="1">
    <source>
        <dbReference type="EMBL" id="TSJ91741.1"/>
    </source>
</evidence>
<protein>
    <submittedName>
        <fullName evidence="1">Uncharacterized protein</fullName>
    </submittedName>
</protein>
<proteinExistence type="predicted"/>
<gene>
    <name evidence="1" type="ORF">FPQ14_00270</name>
</gene>
<dbReference type="RefSeq" id="WP_144187409.1">
    <property type="nucleotide sequence ID" value="NZ_VMHL01000001.1"/>
</dbReference>
<sequence length="81" mass="9226">MKNFKFSHYISRMALNNVSIAVYTNRNNSTYKLVAETNGEKIPGTIIVFLSAKDYGALPDDPYRAIDRYIKCAAMCGIRYH</sequence>
<accession>A0A556RS59</accession>
<dbReference type="Proteomes" id="UP000319138">
    <property type="component" value="Unassembled WGS sequence"/>
</dbReference>
<dbReference type="EMBL" id="VMHL01000001">
    <property type="protein sequence ID" value="TSJ91741.1"/>
    <property type="molecule type" value="Genomic_DNA"/>
</dbReference>
<evidence type="ECO:0000313" key="2">
    <source>
        <dbReference type="Proteomes" id="UP000319138"/>
    </source>
</evidence>